<dbReference type="EMBL" id="BARU01029354">
    <property type="protein sequence ID" value="GAH65913.1"/>
    <property type="molecule type" value="Genomic_DNA"/>
</dbReference>
<reference evidence="2" key="1">
    <citation type="journal article" date="2014" name="Front. Microbiol.">
        <title>High frequency of phylogenetically diverse reductive dehalogenase-homologous genes in deep subseafloor sedimentary metagenomes.</title>
        <authorList>
            <person name="Kawai M."/>
            <person name="Futagami T."/>
            <person name="Toyoda A."/>
            <person name="Takaki Y."/>
            <person name="Nishi S."/>
            <person name="Hori S."/>
            <person name="Arai W."/>
            <person name="Tsubouchi T."/>
            <person name="Morono Y."/>
            <person name="Uchiyama I."/>
            <person name="Ito T."/>
            <person name="Fujiyama A."/>
            <person name="Inagaki F."/>
            <person name="Takami H."/>
        </authorList>
    </citation>
    <scope>NUCLEOTIDE SEQUENCE</scope>
    <source>
        <strain evidence="2">Expedition CK06-06</strain>
    </source>
</reference>
<comment type="caution">
    <text evidence="2">The sequence shown here is derived from an EMBL/GenBank/DDBJ whole genome shotgun (WGS) entry which is preliminary data.</text>
</comment>
<evidence type="ECO:0000256" key="1">
    <source>
        <dbReference type="SAM" id="MobiDB-lite"/>
    </source>
</evidence>
<proteinExistence type="predicted"/>
<name>X1J817_9ZZZZ</name>
<feature type="non-terminal residue" evidence="2">
    <location>
        <position position="1"/>
    </location>
</feature>
<protein>
    <submittedName>
        <fullName evidence="2">Uncharacterized protein</fullName>
    </submittedName>
</protein>
<sequence length="69" mass="7377">LYLFPLRSGRVEELPGDPGASLCYKRYAGIGCHALLEAFPGQISKVLFTPDRSSTGKNQDSAPGPALLE</sequence>
<feature type="compositionally biased region" description="Polar residues" evidence="1">
    <location>
        <begin position="51"/>
        <end position="61"/>
    </location>
</feature>
<accession>X1J817</accession>
<organism evidence="2">
    <name type="scientific">marine sediment metagenome</name>
    <dbReference type="NCBI Taxonomy" id="412755"/>
    <lineage>
        <taxon>unclassified sequences</taxon>
        <taxon>metagenomes</taxon>
        <taxon>ecological metagenomes</taxon>
    </lineage>
</organism>
<gene>
    <name evidence="2" type="ORF">S03H2_46702</name>
</gene>
<feature type="region of interest" description="Disordered" evidence="1">
    <location>
        <begin position="50"/>
        <end position="69"/>
    </location>
</feature>
<dbReference type="AlphaFoldDB" id="X1J817"/>
<evidence type="ECO:0000313" key="2">
    <source>
        <dbReference type="EMBL" id="GAH65913.1"/>
    </source>
</evidence>